<dbReference type="Pfam" id="PF13155">
    <property type="entry name" value="Toprim_2"/>
    <property type="match status" value="1"/>
</dbReference>
<dbReference type="CDD" id="cd03364">
    <property type="entry name" value="TOPRIM_DnaG_primases"/>
    <property type="match status" value="1"/>
</dbReference>
<dbReference type="HOGENOM" id="CLU_013501_5_3_5"/>
<dbReference type="Gene3D" id="3.40.1360.10">
    <property type="match status" value="1"/>
</dbReference>
<evidence type="ECO:0000256" key="13">
    <source>
        <dbReference type="HAMAP-Rule" id="MF_00974"/>
    </source>
</evidence>
<dbReference type="GO" id="GO:1990077">
    <property type="term" value="C:primosome complex"/>
    <property type="evidence" value="ECO:0007669"/>
    <property type="project" value="UniProtKB-KW"/>
</dbReference>
<organism evidence="16 17">
    <name type="scientific">Caulobacter vibrioides (strain NA1000 / CB15N)</name>
    <name type="common">Caulobacter crescentus</name>
    <dbReference type="NCBI Taxonomy" id="565050"/>
    <lineage>
        <taxon>Bacteria</taxon>
        <taxon>Pseudomonadati</taxon>
        <taxon>Pseudomonadota</taxon>
        <taxon>Alphaproteobacteria</taxon>
        <taxon>Caulobacterales</taxon>
        <taxon>Caulobacteraceae</taxon>
        <taxon>Caulobacter</taxon>
    </lineage>
</organism>
<evidence type="ECO:0000256" key="12">
    <source>
        <dbReference type="ARBA" id="ARBA00023163"/>
    </source>
</evidence>
<dbReference type="GO" id="GO:0006269">
    <property type="term" value="P:DNA replication, synthesis of primer"/>
    <property type="evidence" value="ECO:0007669"/>
    <property type="project" value="UniProtKB-UniRule"/>
</dbReference>
<evidence type="ECO:0000256" key="2">
    <source>
        <dbReference type="ARBA" id="ARBA00022478"/>
    </source>
</evidence>
<proteinExistence type="inferred from homology"/>
<dbReference type="InterPro" id="IPR006295">
    <property type="entry name" value="DNA_primase_DnaG"/>
</dbReference>
<dbReference type="InterPro" id="IPR030846">
    <property type="entry name" value="DnaG_bac"/>
</dbReference>
<evidence type="ECO:0000256" key="9">
    <source>
        <dbReference type="ARBA" id="ARBA00022833"/>
    </source>
</evidence>
<dbReference type="Pfam" id="PF08275">
    <property type="entry name" value="DNAG_N"/>
    <property type="match status" value="1"/>
</dbReference>
<dbReference type="InterPro" id="IPR006171">
    <property type="entry name" value="TOPRIM_dom"/>
</dbReference>
<evidence type="ECO:0000256" key="10">
    <source>
        <dbReference type="ARBA" id="ARBA00022842"/>
    </source>
</evidence>
<keyword evidence="8" id="KW-0863">Zinc-finger</keyword>
<dbReference type="PANTHER" id="PTHR30313">
    <property type="entry name" value="DNA PRIMASE"/>
    <property type="match status" value="1"/>
</dbReference>
<dbReference type="KEGG" id="ccs:CCNA_03144"/>
<dbReference type="GO" id="GO:0000428">
    <property type="term" value="C:DNA-directed RNA polymerase complex"/>
    <property type="evidence" value="ECO:0007669"/>
    <property type="project" value="UniProtKB-KW"/>
</dbReference>
<dbReference type="SUPFAM" id="SSF57783">
    <property type="entry name" value="Zinc beta-ribbon"/>
    <property type="match status" value="1"/>
</dbReference>
<keyword evidence="3 13" id="KW-0639">Primosome</keyword>
<dbReference type="SMART" id="SM00493">
    <property type="entry name" value="TOPRIM"/>
    <property type="match status" value="1"/>
</dbReference>
<dbReference type="InterPro" id="IPR002694">
    <property type="entry name" value="Znf_CHC2"/>
</dbReference>
<dbReference type="InterPro" id="IPR013264">
    <property type="entry name" value="DNAG_N"/>
</dbReference>
<dbReference type="GO" id="GO:0005737">
    <property type="term" value="C:cytoplasm"/>
    <property type="evidence" value="ECO:0007669"/>
    <property type="project" value="TreeGrafter"/>
</dbReference>
<evidence type="ECO:0000256" key="8">
    <source>
        <dbReference type="ARBA" id="ARBA00022771"/>
    </source>
</evidence>
<dbReference type="OrthoDB" id="9803773at2"/>
<dbReference type="InterPro" id="IPR036977">
    <property type="entry name" value="DNA_primase_Znf_CHC2"/>
</dbReference>
<comment type="cofactor">
    <cofactor evidence="1">
        <name>Zn(2+)</name>
        <dbReference type="ChEBI" id="CHEBI:29105"/>
    </cofactor>
</comment>
<dbReference type="InterPro" id="IPR034151">
    <property type="entry name" value="TOPRIM_DnaG_bac"/>
</dbReference>
<evidence type="ECO:0000256" key="3">
    <source>
        <dbReference type="ARBA" id="ARBA00022515"/>
    </source>
</evidence>
<comment type="caution">
    <text evidence="13">Lacks conserved residue(s) required for the propagation of feature annotation.</text>
</comment>
<dbReference type="SMR" id="A0A0H3CCD7"/>
<evidence type="ECO:0000313" key="17">
    <source>
        <dbReference type="Proteomes" id="UP000001364"/>
    </source>
</evidence>
<dbReference type="Gene3D" id="3.90.980.10">
    <property type="entry name" value="DNA primase, catalytic core, N-terminal domain"/>
    <property type="match status" value="1"/>
</dbReference>
<keyword evidence="11 13" id="KW-0238">DNA-binding</keyword>
<protein>
    <recommendedName>
        <fullName evidence="13">DNA primase</fullName>
        <ecNumber evidence="13">2.7.7.101</ecNumber>
    </recommendedName>
</protein>
<dbReference type="GO" id="GO:0003899">
    <property type="term" value="F:DNA-directed RNA polymerase activity"/>
    <property type="evidence" value="ECO:0007669"/>
    <property type="project" value="UniProtKB-UniRule"/>
</dbReference>
<dbReference type="SMART" id="SM00400">
    <property type="entry name" value="ZnF_CHCC"/>
    <property type="match status" value="1"/>
</dbReference>
<dbReference type="InterPro" id="IPR037068">
    <property type="entry name" value="DNA_primase_core_N_sf"/>
</dbReference>
<dbReference type="GO" id="GO:0008270">
    <property type="term" value="F:zinc ion binding"/>
    <property type="evidence" value="ECO:0007669"/>
    <property type="project" value="UniProtKB-KW"/>
</dbReference>
<evidence type="ECO:0000313" key="16">
    <source>
        <dbReference type="EMBL" id="ACL96609.1"/>
    </source>
</evidence>
<dbReference type="AlphaFoldDB" id="A0A0H3CCD7"/>
<evidence type="ECO:0000256" key="7">
    <source>
        <dbReference type="ARBA" id="ARBA00022723"/>
    </source>
</evidence>
<feature type="domain" description="Toprim" evidence="15">
    <location>
        <begin position="263"/>
        <end position="344"/>
    </location>
</feature>
<keyword evidence="12 13" id="KW-0804">Transcription</keyword>
<dbReference type="NCBIfam" id="TIGR01391">
    <property type="entry name" value="dnaG"/>
    <property type="match status" value="1"/>
</dbReference>
<dbReference type="FunFam" id="3.90.580.10:FF:000001">
    <property type="entry name" value="DNA primase"/>
    <property type="match status" value="1"/>
</dbReference>
<keyword evidence="5 13" id="KW-0548">Nucleotidyltransferase</keyword>
<dbReference type="GO" id="GO:0003677">
    <property type="term" value="F:DNA binding"/>
    <property type="evidence" value="ECO:0007669"/>
    <property type="project" value="UniProtKB-KW"/>
</dbReference>
<accession>A0A0H3CCD7</accession>
<keyword evidence="17" id="KW-1185">Reference proteome</keyword>
<feature type="region of interest" description="Disordered" evidence="14">
    <location>
        <begin position="433"/>
        <end position="469"/>
    </location>
</feature>
<name>A0A0H3CCD7_CAUVN</name>
<reference evidence="16 17" key="1">
    <citation type="journal article" date="2010" name="J. Bacteriol.">
        <title>The genetic basis of laboratory adaptation in Caulobacter crescentus.</title>
        <authorList>
            <person name="Marks M.E."/>
            <person name="Castro-Rojas C.M."/>
            <person name="Teiling C."/>
            <person name="Du L."/>
            <person name="Kapatral V."/>
            <person name="Walunas T.L."/>
            <person name="Crosson S."/>
        </authorList>
    </citation>
    <scope>NUCLEOTIDE SEQUENCE [LARGE SCALE GENOMIC DNA]</scope>
    <source>
        <strain evidence="17">NA1000 / CB15N</strain>
    </source>
</reference>
<evidence type="ECO:0000256" key="4">
    <source>
        <dbReference type="ARBA" id="ARBA00022679"/>
    </source>
</evidence>
<evidence type="ECO:0000256" key="1">
    <source>
        <dbReference type="ARBA" id="ARBA00001947"/>
    </source>
</evidence>
<keyword evidence="4 13" id="KW-0808">Transferase</keyword>
<dbReference type="InterPro" id="IPR050219">
    <property type="entry name" value="DnaG_primase"/>
</dbReference>
<keyword evidence="6 13" id="KW-0235">DNA replication</keyword>
<dbReference type="Proteomes" id="UP000001364">
    <property type="component" value="Chromosome"/>
</dbReference>
<dbReference type="SUPFAM" id="SSF56731">
    <property type="entry name" value="DNA primase core"/>
    <property type="match status" value="1"/>
</dbReference>
<dbReference type="PATRIC" id="fig|565050.3.peg.3070"/>
<dbReference type="PROSITE" id="PS50880">
    <property type="entry name" value="TOPRIM"/>
    <property type="match status" value="1"/>
</dbReference>
<evidence type="ECO:0000256" key="6">
    <source>
        <dbReference type="ARBA" id="ARBA00022705"/>
    </source>
</evidence>
<evidence type="ECO:0000259" key="15">
    <source>
        <dbReference type="PROSITE" id="PS50880"/>
    </source>
</evidence>
<keyword evidence="2 13" id="KW-0240">DNA-directed RNA polymerase</keyword>
<keyword evidence="10" id="KW-0460">Magnesium</keyword>
<evidence type="ECO:0000256" key="5">
    <source>
        <dbReference type="ARBA" id="ARBA00022695"/>
    </source>
</evidence>
<comment type="catalytic activity">
    <reaction evidence="13">
        <text>ssDNA + n NTP = ssDNA/pppN(pN)n-1 hybrid + (n-1) diphosphate.</text>
        <dbReference type="EC" id="2.7.7.101"/>
    </reaction>
</comment>
<keyword evidence="9" id="KW-0862">Zinc</keyword>
<dbReference type="GeneID" id="7330982"/>
<dbReference type="Gene3D" id="3.90.580.10">
    <property type="entry name" value="Zinc finger, CHC2-type domain"/>
    <property type="match status" value="1"/>
</dbReference>
<dbReference type="PANTHER" id="PTHR30313:SF2">
    <property type="entry name" value="DNA PRIMASE"/>
    <property type="match status" value="1"/>
</dbReference>
<keyword evidence="7" id="KW-0479">Metal-binding</keyword>
<gene>
    <name evidence="13 16" type="primary">dnaG</name>
    <name evidence="16" type="ordered locus">CCNA_03144</name>
</gene>
<dbReference type="Pfam" id="PF01807">
    <property type="entry name" value="Zn_ribbon_DnaG"/>
    <property type="match status" value="1"/>
</dbReference>
<sequence>MRFDDRFLEELKSRLRPSDVVGKTVKLRRQGREYAGLSPFTKEKSPSFFVNDEKGFYHCFSSGKHGDIISFLQETERLTFAEAVERLAAEAGMSLPEVDPRAAREEQKRSSLGDWMELAAAWFESELRRPVGQTARAYLEKRGLPESEWSRFRIGFAPNNRTGLKDYLIAKGAKPGDLVDAGVLIAPEDGGAPYDRFRDRIIFPIADSRGKVVSFGGRAMDPAARAKYLNGPETSLFHKGRVLYGLFEARKILHAGQSGGEKPPMVVVEGYMDVIACQRAGVPAVAAMGTALTEEQMEGLWRLHPTPTLCFDGDKAGKRAADRAIDRALPLLKPGRSFLFSMPVGGKDPDDVLREQGPAALKAQVSDTKPFVQALFEREKEVEPFDTPEQRTNLKVRLRTLAATIADKDLAHAYKEELLDRLDEMRAARRVKADASDAGRALSRQRWDNSPRRPWGKPRLEGATAEGRQAAAALHQAPRPFSAALLIAAIRDPKVVDDRIEVLMNQGFGDERLDAIAHELVNLRLEADHVETGLLRGRLASAGYDEGVLAALERAAAHVKALDVAQSAAQSPQEAIRVLWSQAFDLLLRLTALERAVDDAKTDLADDSDFQTLLRLKTERDAVKRLIESGGWTDPALVSQVLH</sequence>
<dbReference type="RefSeq" id="WP_010920885.1">
    <property type="nucleotide sequence ID" value="NC_011916.1"/>
</dbReference>
<dbReference type="EC" id="2.7.7.101" evidence="13"/>
<evidence type="ECO:0000256" key="14">
    <source>
        <dbReference type="SAM" id="MobiDB-lite"/>
    </source>
</evidence>
<dbReference type="RefSeq" id="YP_002518517.1">
    <property type="nucleotide sequence ID" value="NC_011916.1"/>
</dbReference>
<comment type="similarity">
    <text evidence="13">Belongs to the DnaG primase family.</text>
</comment>
<dbReference type="PhylomeDB" id="A0A0H3CCD7"/>
<evidence type="ECO:0000256" key="11">
    <source>
        <dbReference type="ARBA" id="ARBA00023125"/>
    </source>
</evidence>
<comment type="function">
    <text evidence="13">RNA polymerase that catalyzes the synthesis of short RNA molecules used as primers for DNA polymerase during DNA replication.</text>
</comment>
<dbReference type="HAMAP" id="MF_00974">
    <property type="entry name" value="DNA_primase_DnaG"/>
    <property type="match status" value="1"/>
</dbReference>
<dbReference type="EMBL" id="CP001340">
    <property type="protein sequence ID" value="ACL96609.1"/>
    <property type="molecule type" value="Genomic_DNA"/>
</dbReference>
<comment type="subunit">
    <text evidence="13">Monomer. Interacts with DnaB.</text>
</comment>